<accession>A0ABR0K9P8</accession>
<feature type="region of interest" description="Disordered" evidence="1">
    <location>
        <begin position="160"/>
        <end position="208"/>
    </location>
</feature>
<sequence>MAKHVEQTETKDSARLQKIPDSHTQGPDREDNGRAYSSFFMRLQIKPESHESFFHSNLKPFRNKDARLKLLAKGDEESLQQLSEMCLTALGRIVWAKERNWLLTEEELPPTEEPLWYILPRDRRPGDHDRFFEILEPLWKCMRNNIFAVRPIKSIKPAAQAKKGSIKAAKPAKSRKSTVSQERSTSPAPSRPAHCLETASPQKWSQGRLEGAIQDIITTMEEARRNSHPEMFSRIWQAQMARLVEYEQYEKQEADIESSTHGGSNPQNGDLPDTPDTVSSPATDDEDTTMVDASASTNSSINNDALDELQADQASSSRHQSIPATANTTPTSDRMDAQPQPQPHTQQLPPPTLPTTTTTYPYLPPSLPHVLSAYITPFSPTAATSPNAPTSSDQPYLWPDAPCHETSYPAFRSGIRLRAGIPDRIGDDKLGIVIAYAWNDSCRAVMSEGDWRNGFVRDLRGAARRGVMVWRVRVCCVAL</sequence>
<proteinExistence type="predicted"/>
<dbReference type="EMBL" id="JAVRRG010000058">
    <property type="protein sequence ID" value="KAK5092433.1"/>
    <property type="molecule type" value="Genomic_DNA"/>
</dbReference>
<feature type="region of interest" description="Disordered" evidence="1">
    <location>
        <begin position="1"/>
        <end position="33"/>
    </location>
</feature>
<reference evidence="2 3" key="1">
    <citation type="submission" date="2023-08" db="EMBL/GenBank/DDBJ databases">
        <title>Black Yeasts Isolated from many extreme environments.</title>
        <authorList>
            <person name="Coleine C."/>
            <person name="Stajich J.E."/>
            <person name="Selbmann L."/>
        </authorList>
    </citation>
    <scope>NUCLEOTIDE SEQUENCE [LARGE SCALE GENOMIC DNA]</scope>
    <source>
        <strain evidence="2 3">CCFEE 5885</strain>
    </source>
</reference>
<feature type="compositionally biased region" description="Polar residues" evidence="1">
    <location>
        <begin position="177"/>
        <end position="188"/>
    </location>
</feature>
<feature type="compositionally biased region" description="Polar residues" evidence="1">
    <location>
        <begin position="294"/>
        <end position="303"/>
    </location>
</feature>
<gene>
    <name evidence="2" type="ORF">LTR24_005251</name>
</gene>
<name>A0ABR0K9P8_9EURO</name>
<protein>
    <submittedName>
        <fullName evidence="2">Uncharacterized protein</fullName>
    </submittedName>
</protein>
<evidence type="ECO:0000313" key="3">
    <source>
        <dbReference type="Proteomes" id="UP001345013"/>
    </source>
</evidence>
<feature type="compositionally biased region" description="Polar residues" evidence="1">
    <location>
        <begin position="312"/>
        <end position="332"/>
    </location>
</feature>
<dbReference type="Proteomes" id="UP001345013">
    <property type="component" value="Unassembled WGS sequence"/>
</dbReference>
<comment type="caution">
    <text evidence="2">The sequence shown here is derived from an EMBL/GenBank/DDBJ whole genome shotgun (WGS) entry which is preliminary data.</text>
</comment>
<organism evidence="2 3">
    <name type="scientific">Lithohypha guttulata</name>
    <dbReference type="NCBI Taxonomy" id="1690604"/>
    <lineage>
        <taxon>Eukaryota</taxon>
        <taxon>Fungi</taxon>
        <taxon>Dikarya</taxon>
        <taxon>Ascomycota</taxon>
        <taxon>Pezizomycotina</taxon>
        <taxon>Eurotiomycetes</taxon>
        <taxon>Chaetothyriomycetidae</taxon>
        <taxon>Chaetothyriales</taxon>
        <taxon>Trichomeriaceae</taxon>
        <taxon>Lithohypha</taxon>
    </lineage>
</organism>
<keyword evidence="3" id="KW-1185">Reference proteome</keyword>
<evidence type="ECO:0000313" key="2">
    <source>
        <dbReference type="EMBL" id="KAK5092433.1"/>
    </source>
</evidence>
<feature type="compositionally biased region" description="Polar residues" evidence="1">
    <location>
        <begin position="257"/>
        <end position="268"/>
    </location>
</feature>
<evidence type="ECO:0000256" key="1">
    <source>
        <dbReference type="SAM" id="MobiDB-lite"/>
    </source>
</evidence>
<feature type="region of interest" description="Disordered" evidence="1">
    <location>
        <begin position="251"/>
        <end position="361"/>
    </location>
</feature>